<dbReference type="EMBL" id="JPRH01000003">
    <property type="protein sequence ID" value="KFF12900.1"/>
    <property type="molecule type" value="Genomic_DNA"/>
</dbReference>
<evidence type="ECO:0000313" key="7">
    <source>
        <dbReference type="EMBL" id="KFF12900.1"/>
    </source>
</evidence>
<proteinExistence type="predicted"/>
<dbReference type="PANTHER" id="PTHR47566">
    <property type="match status" value="1"/>
</dbReference>
<keyword evidence="3" id="KW-0677">Repeat</keyword>
<dbReference type="InterPro" id="IPR047589">
    <property type="entry name" value="DUF11_rpt"/>
</dbReference>
<dbReference type="Pfam" id="PF18962">
    <property type="entry name" value="Por_Secre_tail"/>
    <property type="match status" value="1"/>
</dbReference>
<evidence type="ECO:0000259" key="5">
    <source>
        <dbReference type="Pfam" id="PF18962"/>
    </source>
</evidence>
<accession>A0A086A886</accession>
<dbReference type="AlphaFoldDB" id="A0A086A886"/>
<gene>
    <name evidence="7" type="ORF">IW15_08940</name>
</gene>
<keyword evidence="1" id="KW-0433">Leucine-rich repeat</keyword>
<comment type="caution">
    <text evidence="7">The sequence shown here is derived from an EMBL/GenBank/DDBJ whole genome shotgun (WGS) entry which is preliminary data.</text>
</comment>
<evidence type="ECO:0000256" key="2">
    <source>
        <dbReference type="ARBA" id="ARBA00022729"/>
    </source>
</evidence>
<dbReference type="Gene3D" id="3.80.10.10">
    <property type="entry name" value="Ribonuclease Inhibitor"/>
    <property type="match status" value="1"/>
</dbReference>
<evidence type="ECO:0000313" key="8">
    <source>
        <dbReference type="Proteomes" id="UP000028705"/>
    </source>
</evidence>
<feature type="signal peptide" evidence="4">
    <location>
        <begin position="1"/>
        <end position="18"/>
    </location>
</feature>
<reference evidence="7 8" key="1">
    <citation type="submission" date="2014-07" db="EMBL/GenBank/DDBJ databases">
        <title>Genome of Chryseobacterium soli DSM 19298.</title>
        <authorList>
            <person name="Stropko S.J."/>
            <person name="Pipes S.E."/>
            <person name="Newman J."/>
        </authorList>
    </citation>
    <scope>NUCLEOTIDE SEQUENCE [LARGE SCALE GENOMIC DNA]</scope>
    <source>
        <strain evidence="7 8">DSM 19298</strain>
    </source>
</reference>
<dbReference type="Pfam" id="PF24595">
    <property type="entry name" value="DUF7619"/>
    <property type="match status" value="1"/>
</dbReference>
<feature type="domain" description="Secretion system C-terminal sorting" evidence="5">
    <location>
        <begin position="754"/>
        <end position="820"/>
    </location>
</feature>
<dbReference type="eggNOG" id="COG4886">
    <property type="taxonomic scope" value="Bacteria"/>
</dbReference>
<keyword evidence="8" id="KW-1185">Reference proteome</keyword>
<sequence>MKNIYFFVLFLAHLALNAQNITIPDAHFKAKLLSASPTNEVAQNLSGAWTTIDTNNDGEIQVSEAANISDISIYNPGISTYYIQSIEGVKSFPNLKYLTVSDCPLLTSVDVSGMPKLALVNFDNNVTMSSANFTGCPILENISVRNANIVHLDISNLPKMNNLNCSSGKIQTINYSGSSTIKYLSCDYNEMTSIDVSSLPDLYRFSIIGNSLTSLNVSNRTQLERLSCSANQLTSINLQNTPKLEYIEASYNNLSGLDLSQSPKLNYLRIINNQITTINFSAVPLLKTLMISDNLLTSADISNNPLLVYPNFQNNNLETLFLKNNKVQSLNYANNPNIHYICCDDAEMSQIISSNTGYGYNNVTVNSYCSFTPGGTFYTVQGTTKYDSNANGCDVNDISKAFQKFTIVGSGTTGSIIADASGSYSIPVQAGSHIITPILENPTYFNISPTGFTANFPAQASPMNQNFCLIANGTHNDLEIITIPVTQAAPGFNSKYKIIYKNKGTTTQSGTIVLNFDDNVMDYLNSTTAPTSQATGALDWNFISLLPFETREITVTFTLNTPTQVPPLQGGDILQYTTQINGAVDETPADNTFVLNQTLVNSFDPNDKTCLEGTTISQTQIGDYVHYLIRFENTGSANAQNIVVKDVIDAAKFDVATLRPLDASHNFVTRVTNNNVVEFIFENIQLPFDDAHNDGYISFKIKTKSILTPGDSFSNTANIYFDYNAPIITNTYTTTVRGVLATSETKTNKDQLSVYPNPVQEVLYIKSKDAVTRAEIYDATGRIIKTSAVKDNALSVSELAKGNYIIKLFTKDEATAQKFIKK</sequence>
<dbReference type="Proteomes" id="UP000028705">
    <property type="component" value="Unassembled WGS sequence"/>
</dbReference>
<feature type="domain" description="DUF7619" evidence="6">
    <location>
        <begin position="604"/>
        <end position="735"/>
    </location>
</feature>
<dbReference type="SUPFAM" id="SSF52058">
    <property type="entry name" value="L domain-like"/>
    <property type="match status" value="1"/>
</dbReference>
<organism evidence="7 8">
    <name type="scientific">Chryseobacterium soli</name>
    <dbReference type="NCBI Taxonomy" id="445961"/>
    <lineage>
        <taxon>Bacteria</taxon>
        <taxon>Pseudomonadati</taxon>
        <taxon>Bacteroidota</taxon>
        <taxon>Flavobacteriia</taxon>
        <taxon>Flavobacteriales</taxon>
        <taxon>Weeksellaceae</taxon>
        <taxon>Chryseobacterium group</taxon>
        <taxon>Chryseobacterium</taxon>
    </lineage>
</organism>
<dbReference type="STRING" id="445961.IW15_08940"/>
<dbReference type="GO" id="GO:0035591">
    <property type="term" value="F:signaling adaptor activity"/>
    <property type="evidence" value="ECO:0007669"/>
    <property type="project" value="TreeGrafter"/>
</dbReference>
<dbReference type="OrthoDB" id="1110367at2"/>
<dbReference type="InterPro" id="IPR055353">
    <property type="entry name" value="DUF7619"/>
</dbReference>
<evidence type="ECO:0000259" key="6">
    <source>
        <dbReference type="Pfam" id="PF24595"/>
    </source>
</evidence>
<keyword evidence="2 4" id="KW-0732">Signal</keyword>
<evidence type="ECO:0000256" key="1">
    <source>
        <dbReference type="ARBA" id="ARBA00022614"/>
    </source>
</evidence>
<dbReference type="InterPro" id="IPR052574">
    <property type="entry name" value="CDIRP"/>
</dbReference>
<evidence type="ECO:0000256" key="4">
    <source>
        <dbReference type="SAM" id="SignalP"/>
    </source>
</evidence>
<dbReference type="NCBIfam" id="TIGR04183">
    <property type="entry name" value="Por_Secre_tail"/>
    <property type="match status" value="1"/>
</dbReference>
<name>A0A086A886_9FLAO</name>
<dbReference type="NCBIfam" id="TIGR01451">
    <property type="entry name" value="B_ant_repeat"/>
    <property type="match status" value="1"/>
</dbReference>
<dbReference type="InterPro" id="IPR026444">
    <property type="entry name" value="Secre_tail"/>
</dbReference>
<feature type="chain" id="PRO_5001802374" evidence="4">
    <location>
        <begin position="19"/>
        <end position="822"/>
    </location>
</feature>
<dbReference type="RefSeq" id="WP_034710623.1">
    <property type="nucleotide sequence ID" value="NZ_JPRH01000003.1"/>
</dbReference>
<dbReference type="PANTHER" id="PTHR47566:SF1">
    <property type="entry name" value="PROTEIN NUD1"/>
    <property type="match status" value="1"/>
</dbReference>
<protein>
    <submittedName>
        <fullName evidence="7">Uncharacterized protein</fullName>
    </submittedName>
</protein>
<evidence type="ECO:0000256" key="3">
    <source>
        <dbReference type="ARBA" id="ARBA00022737"/>
    </source>
</evidence>
<dbReference type="InterPro" id="IPR032675">
    <property type="entry name" value="LRR_dom_sf"/>
</dbReference>